<dbReference type="InterPro" id="IPR037185">
    <property type="entry name" value="EmrE-like"/>
</dbReference>
<feature type="transmembrane region" description="Helical" evidence="1">
    <location>
        <begin position="143"/>
        <end position="161"/>
    </location>
</feature>
<keyword evidence="1" id="KW-0472">Membrane</keyword>
<feature type="transmembrane region" description="Helical" evidence="1">
    <location>
        <begin position="79"/>
        <end position="101"/>
    </location>
</feature>
<reference evidence="3" key="2">
    <citation type="submission" date="2020-09" db="EMBL/GenBank/DDBJ databases">
        <authorList>
            <person name="Sun Q."/>
            <person name="Zhou Y."/>
        </authorList>
    </citation>
    <scope>NUCLEOTIDE SEQUENCE</scope>
    <source>
        <strain evidence="3">CGMCC 1.10998</strain>
    </source>
</reference>
<feature type="transmembrane region" description="Helical" evidence="1">
    <location>
        <begin position="27"/>
        <end position="47"/>
    </location>
</feature>
<evidence type="ECO:0000313" key="4">
    <source>
        <dbReference type="Proteomes" id="UP000637423"/>
    </source>
</evidence>
<comment type="caution">
    <text evidence="3">The sequence shown here is derived from an EMBL/GenBank/DDBJ whole genome shotgun (WGS) entry which is preliminary data.</text>
</comment>
<evidence type="ECO:0000259" key="2">
    <source>
        <dbReference type="Pfam" id="PF00892"/>
    </source>
</evidence>
<accession>A0A916ULM6</accession>
<feature type="transmembrane region" description="Helical" evidence="1">
    <location>
        <begin position="113"/>
        <end position="131"/>
    </location>
</feature>
<sequence length="199" mass="21252">MHYLWPALIVVLTPVFSSQKRLRSNHIVGAACGLVGAAVAALHGVSISNARFEIGYVFAIVAAFVWASYSLLLGTLKSYSAWTTGGVCIISGILSLICHYALEGQVQISNHDWILIVCQGLGPMGMAFYLWDFGMRHGDTRILGVLAYTIPVLSTVVLSIVTGREITVSIAIATSLVILGGILGLMSRSDPRHAPIAEL</sequence>
<keyword evidence="1" id="KW-1133">Transmembrane helix</keyword>
<dbReference type="Proteomes" id="UP000637423">
    <property type="component" value="Unassembled WGS sequence"/>
</dbReference>
<evidence type="ECO:0000256" key="1">
    <source>
        <dbReference type="SAM" id="Phobius"/>
    </source>
</evidence>
<evidence type="ECO:0000313" key="3">
    <source>
        <dbReference type="EMBL" id="GGC75613.1"/>
    </source>
</evidence>
<dbReference type="AlphaFoldDB" id="A0A916ULM6"/>
<dbReference type="InterPro" id="IPR000620">
    <property type="entry name" value="EamA_dom"/>
</dbReference>
<dbReference type="EMBL" id="BMED01000002">
    <property type="protein sequence ID" value="GGC75613.1"/>
    <property type="molecule type" value="Genomic_DNA"/>
</dbReference>
<dbReference type="Pfam" id="PF00892">
    <property type="entry name" value="EamA"/>
    <property type="match status" value="1"/>
</dbReference>
<protein>
    <recommendedName>
        <fullName evidence="2">EamA domain-containing protein</fullName>
    </recommendedName>
</protein>
<feature type="transmembrane region" description="Helical" evidence="1">
    <location>
        <begin position="54"/>
        <end position="73"/>
    </location>
</feature>
<organism evidence="3 4">
    <name type="scientific">Undibacterium terreum</name>
    <dbReference type="NCBI Taxonomy" id="1224302"/>
    <lineage>
        <taxon>Bacteria</taxon>
        <taxon>Pseudomonadati</taxon>
        <taxon>Pseudomonadota</taxon>
        <taxon>Betaproteobacteria</taxon>
        <taxon>Burkholderiales</taxon>
        <taxon>Oxalobacteraceae</taxon>
        <taxon>Undibacterium</taxon>
    </lineage>
</organism>
<gene>
    <name evidence="3" type="ORF">GCM10011396_23590</name>
</gene>
<name>A0A916ULM6_9BURK</name>
<feature type="domain" description="EamA" evidence="2">
    <location>
        <begin position="54"/>
        <end position="183"/>
    </location>
</feature>
<keyword evidence="1" id="KW-0812">Transmembrane</keyword>
<proteinExistence type="predicted"/>
<reference evidence="3" key="1">
    <citation type="journal article" date="2014" name="Int. J. Syst. Evol. Microbiol.">
        <title>Complete genome sequence of Corynebacterium casei LMG S-19264T (=DSM 44701T), isolated from a smear-ripened cheese.</title>
        <authorList>
            <consortium name="US DOE Joint Genome Institute (JGI-PGF)"/>
            <person name="Walter F."/>
            <person name="Albersmeier A."/>
            <person name="Kalinowski J."/>
            <person name="Ruckert C."/>
        </authorList>
    </citation>
    <scope>NUCLEOTIDE SEQUENCE</scope>
    <source>
        <strain evidence="3">CGMCC 1.10998</strain>
    </source>
</reference>
<dbReference type="GO" id="GO:0016020">
    <property type="term" value="C:membrane"/>
    <property type="evidence" value="ECO:0007669"/>
    <property type="project" value="InterPro"/>
</dbReference>
<keyword evidence="4" id="KW-1185">Reference proteome</keyword>
<dbReference type="SUPFAM" id="SSF103481">
    <property type="entry name" value="Multidrug resistance efflux transporter EmrE"/>
    <property type="match status" value="1"/>
</dbReference>
<feature type="transmembrane region" description="Helical" evidence="1">
    <location>
        <begin position="168"/>
        <end position="186"/>
    </location>
</feature>